<evidence type="ECO:0000256" key="3">
    <source>
        <dbReference type="ARBA" id="ARBA00012078"/>
    </source>
</evidence>
<keyword evidence="5 13" id="KW-0028">Amino-acid biosynthesis</keyword>
<evidence type="ECO:0000313" key="18">
    <source>
        <dbReference type="Proteomes" id="UP001589836"/>
    </source>
</evidence>
<dbReference type="Proteomes" id="UP001589836">
    <property type="component" value="Unassembled WGS sequence"/>
</dbReference>
<keyword evidence="7 13" id="KW-0791">Threonine biosynthesis</keyword>
<dbReference type="InterPro" id="IPR020568">
    <property type="entry name" value="Ribosomal_Su5_D2-typ_SF"/>
</dbReference>
<dbReference type="GO" id="GO:0004413">
    <property type="term" value="F:homoserine kinase activity"/>
    <property type="evidence" value="ECO:0007669"/>
    <property type="project" value="UniProtKB-EC"/>
</dbReference>
<dbReference type="PIRSF" id="PIRSF000676">
    <property type="entry name" value="Homoser_kin"/>
    <property type="match status" value="1"/>
</dbReference>
<dbReference type="PANTHER" id="PTHR20861">
    <property type="entry name" value="HOMOSERINE/4-DIPHOSPHOCYTIDYL-2-C-METHYL-D-ERYTHRITOL KINASE"/>
    <property type="match status" value="1"/>
</dbReference>
<comment type="subcellular location">
    <subcellularLocation>
        <location evidence="13">Cytoplasm</location>
    </subcellularLocation>
</comment>
<dbReference type="InterPro" id="IPR014721">
    <property type="entry name" value="Ribsml_uS5_D2-typ_fold_subgr"/>
</dbReference>
<dbReference type="NCBIfam" id="TIGR00191">
    <property type="entry name" value="thrB"/>
    <property type="match status" value="1"/>
</dbReference>
<dbReference type="PROSITE" id="PS00627">
    <property type="entry name" value="GHMP_KINASES_ATP"/>
    <property type="match status" value="1"/>
</dbReference>
<comment type="similarity">
    <text evidence="2 13">Belongs to the GHMP kinase family. Homoserine kinase subfamily.</text>
</comment>
<comment type="function">
    <text evidence="12 13">Catalyzes the ATP-dependent phosphorylation of L-homoserine to L-homoserine phosphate.</text>
</comment>
<comment type="pathway">
    <text evidence="1 13">Amino-acid biosynthesis; L-threonine biosynthesis; L-threonine from L-aspartate: step 4/5.</text>
</comment>
<evidence type="ECO:0000256" key="9">
    <source>
        <dbReference type="ARBA" id="ARBA00022777"/>
    </source>
</evidence>
<feature type="domain" description="GHMP kinase C-terminal" evidence="16">
    <location>
        <begin position="203"/>
        <end position="280"/>
    </location>
</feature>
<comment type="caution">
    <text evidence="17">The sequence shown here is derived from an EMBL/GenBank/DDBJ whole genome shotgun (WGS) entry which is preliminary data.</text>
</comment>
<dbReference type="SUPFAM" id="SSF55060">
    <property type="entry name" value="GHMP Kinase, C-terminal domain"/>
    <property type="match status" value="1"/>
</dbReference>
<accession>A0ABV6LNI5</accession>
<keyword evidence="10 13" id="KW-0067">ATP-binding</keyword>
<feature type="transmembrane region" description="Helical" evidence="14">
    <location>
        <begin position="192"/>
        <end position="213"/>
    </location>
</feature>
<dbReference type="SUPFAM" id="SSF54211">
    <property type="entry name" value="Ribosomal protein S5 domain 2-like"/>
    <property type="match status" value="1"/>
</dbReference>
<evidence type="ECO:0000256" key="5">
    <source>
        <dbReference type="ARBA" id="ARBA00022605"/>
    </source>
</evidence>
<feature type="binding site" evidence="13">
    <location>
        <begin position="89"/>
        <end position="99"/>
    </location>
    <ligand>
        <name>ATP</name>
        <dbReference type="ChEBI" id="CHEBI:30616"/>
    </ligand>
</feature>
<dbReference type="Gene3D" id="3.30.70.890">
    <property type="entry name" value="GHMP kinase, C-terminal domain"/>
    <property type="match status" value="1"/>
</dbReference>
<organism evidence="17 18">
    <name type="scientific">Pontibacillus salicampi</name>
    <dbReference type="NCBI Taxonomy" id="1449801"/>
    <lineage>
        <taxon>Bacteria</taxon>
        <taxon>Bacillati</taxon>
        <taxon>Bacillota</taxon>
        <taxon>Bacilli</taxon>
        <taxon>Bacillales</taxon>
        <taxon>Bacillaceae</taxon>
        <taxon>Pontibacillus</taxon>
    </lineage>
</organism>
<evidence type="ECO:0000256" key="8">
    <source>
        <dbReference type="ARBA" id="ARBA00022741"/>
    </source>
</evidence>
<dbReference type="InterPro" id="IPR000870">
    <property type="entry name" value="Homoserine_kinase"/>
</dbReference>
<keyword evidence="13" id="KW-0963">Cytoplasm</keyword>
<dbReference type="Pfam" id="PF00288">
    <property type="entry name" value="GHMP_kinases_N"/>
    <property type="match status" value="1"/>
</dbReference>
<gene>
    <name evidence="13 17" type="primary">thrB</name>
    <name evidence="17" type="ORF">ACFFGV_09940</name>
</gene>
<evidence type="ECO:0000256" key="12">
    <source>
        <dbReference type="ARBA" id="ARBA00049954"/>
    </source>
</evidence>
<evidence type="ECO:0000256" key="14">
    <source>
        <dbReference type="SAM" id="Phobius"/>
    </source>
</evidence>
<evidence type="ECO:0000256" key="4">
    <source>
        <dbReference type="ARBA" id="ARBA00017858"/>
    </source>
</evidence>
<proteinExistence type="inferred from homology"/>
<dbReference type="HAMAP" id="MF_00384">
    <property type="entry name" value="Homoser_kinase"/>
    <property type="match status" value="1"/>
</dbReference>
<dbReference type="InterPro" id="IPR036554">
    <property type="entry name" value="GHMP_kinase_C_sf"/>
</dbReference>
<dbReference type="InterPro" id="IPR013750">
    <property type="entry name" value="GHMP_kinase_C_dom"/>
</dbReference>
<evidence type="ECO:0000256" key="13">
    <source>
        <dbReference type="HAMAP-Rule" id="MF_00384"/>
    </source>
</evidence>
<keyword evidence="14" id="KW-0472">Membrane</keyword>
<dbReference type="EC" id="2.7.1.39" evidence="3 13"/>
<evidence type="ECO:0000256" key="2">
    <source>
        <dbReference type="ARBA" id="ARBA00007370"/>
    </source>
</evidence>
<feature type="domain" description="GHMP kinase N-terminal" evidence="15">
    <location>
        <begin position="59"/>
        <end position="142"/>
    </location>
</feature>
<comment type="catalytic activity">
    <reaction evidence="11 13">
        <text>L-homoserine + ATP = O-phospho-L-homoserine + ADP + H(+)</text>
        <dbReference type="Rhea" id="RHEA:13985"/>
        <dbReference type="ChEBI" id="CHEBI:15378"/>
        <dbReference type="ChEBI" id="CHEBI:30616"/>
        <dbReference type="ChEBI" id="CHEBI:57476"/>
        <dbReference type="ChEBI" id="CHEBI:57590"/>
        <dbReference type="ChEBI" id="CHEBI:456216"/>
        <dbReference type="EC" id="2.7.1.39"/>
    </reaction>
</comment>
<protein>
    <recommendedName>
        <fullName evidence="4 13">Homoserine kinase</fullName>
        <shortName evidence="13">HK</shortName>
        <shortName evidence="13">HSK</shortName>
        <ecNumber evidence="3 13">2.7.1.39</ecNumber>
    </recommendedName>
</protein>
<evidence type="ECO:0000256" key="10">
    <source>
        <dbReference type="ARBA" id="ARBA00022840"/>
    </source>
</evidence>
<evidence type="ECO:0000256" key="6">
    <source>
        <dbReference type="ARBA" id="ARBA00022679"/>
    </source>
</evidence>
<keyword evidence="14" id="KW-0812">Transmembrane</keyword>
<evidence type="ECO:0000256" key="7">
    <source>
        <dbReference type="ARBA" id="ARBA00022697"/>
    </source>
</evidence>
<reference evidence="17 18" key="1">
    <citation type="submission" date="2024-09" db="EMBL/GenBank/DDBJ databases">
        <authorList>
            <person name="Sun Q."/>
            <person name="Mori K."/>
        </authorList>
    </citation>
    <scope>NUCLEOTIDE SEQUENCE [LARGE SCALE GENOMIC DNA]</scope>
    <source>
        <strain evidence="17 18">NCAIM B.02529</strain>
    </source>
</reference>
<dbReference type="RefSeq" id="WP_377347246.1">
    <property type="nucleotide sequence ID" value="NZ_JBHLTP010000008.1"/>
</dbReference>
<dbReference type="EMBL" id="JBHLTP010000008">
    <property type="protein sequence ID" value="MFC0523877.1"/>
    <property type="molecule type" value="Genomic_DNA"/>
</dbReference>
<keyword evidence="18" id="KW-1185">Reference proteome</keyword>
<keyword evidence="14" id="KW-1133">Transmembrane helix</keyword>
<dbReference type="InterPro" id="IPR006204">
    <property type="entry name" value="GHMP_kinase_N_dom"/>
</dbReference>
<dbReference type="InterPro" id="IPR006203">
    <property type="entry name" value="GHMP_knse_ATP-bd_CS"/>
</dbReference>
<evidence type="ECO:0000256" key="11">
    <source>
        <dbReference type="ARBA" id="ARBA00049375"/>
    </source>
</evidence>
<dbReference type="Pfam" id="PF08544">
    <property type="entry name" value="GHMP_kinases_C"/>
    <property type="match status" value="1"/>
</dbReference>
<keyword evidence="9 13" id="KW-0418">Kinase</keyword>
<keyword evidence="6 13" id="KW-0808">Transferase</keyword>
<name>A0ABV6LNI5_9BACI</name>
<evidence type="ECO:0000256" key="1">
    <source>
        <dbReference type="ARBA" id="ARBA00005015"/>
    </source>
</evidence>
<dbReference type="PRINTS" id="PR00958">
    <property type="entry name" value="HOMSERKINASE"/>
</dbReference>
<dbReference type="PANTHER" id="PTHR20861:SF1">
    <property type="entry name" value="HOMOSERINE KINASE"/>
    <property type="match status" value="1"/>
</dbReference>
<dbReference type="Gene3D" id="3.30.230.10">
    <property type="match status" value="1"/>
</dbReference>
<sequence length="307" mass="33455">MTHELTFRIPGSTSNLGPGFDSIGVAINLYLELTIVPSDKMEFIAGTPDLQTIIDQSDNLIRKTAEEVGARYNRGELPSYVVKVSNDIPLARGLGSSAAAIVSGIELANHAYDLQLSEWEKVQLATDMEGHPDNVVPSIVGGCVVAHYDGKEVSYQRLSIEPCRFIAMIPEQELKTSEARSVLPREMSYSNAVAASSVANVLVAAIATGNWALAGRMMEKDRFHQSYRKPLVPHFESLQQWLESNGAFGTFLSGAGPTILSLVDASTSMQILQRVQSAYPAFSCKVLQEDQQGLEIMTVENSNEMKS</sequence>
<keyword evidence="8 13" id="KW-0547">Nucleotide-binding</keyword>
<evidence type="ECO:0000259" key="15">
    <source>
        <dbReference type="Pfam" id="PF00288"/>
    </source>
</evidence>
<evidence type="ECO:0000259" key="16">
    <source>
        <dbReference type="Pfam" id="PF08544"/>
    </source>
</evidence>
<evidence type="ECO:0000313" key="17">
    <source>
        <dbReference type="EMBL" id="MFC0523877.1"/>
    </source>
</evidence>